<protein>
    <submittedName>
        <fullName evidence="1">Uncharacterized protein</fullName>
    </submittedName>
</protein>
<reference evidence="1 2" key="1">
    <citation type="submission" date="2018-02" db="EMBL/GenBank/DDBJ databases">
        <title>Distribution and characterization of Shiga toxin converting temperate phage carried by Shigella flexneri in Hispaniola.</title>
        <authorList>
            <person name="Fogolari M."/>
            <person name="Mavian C."/>
            <person name="Angeletti S."/>
            <person name="Salemi M."/>
            <person name="Lampel K.A."/>
            <person name="Maurelli A.T."/>
        </authorList>
    </citation>
    <scope>NUCLEOTIDE SEQUENCE [LARGE SCALE GENOMIC DNA]</scope>
    <source>
        <strain evidence="1 2">BS979</strain>
    </source>
</reference>
<proteinExistence type="predicted"/>
<organism evidence="1 2">
    <name type="scientific">Shigella dysenteriae</name>
    <dbReference type="NCBI Taxonomy" id="622"/>
    <lineage>
        <taxon>Bacteria</taxon>
        <taxon>Pseudomonadati</taxon>
        <taxon>Pseudomonadota</taxon>
        <taxon>Gammaproteobacteria</taxon>
        <taxon>Enterobacterales</taxon>
        <taxon>Enterobacteriaceae</taxon>
        <taxon>Shigella</taxon>
    </lineage>
</organism>
<comment type="caution">
    <text evidence="1">The sequence shown here is derived from an EMBL/GenBank/DDBJ whole genome shotgun (WGS) entry which is preliminary data.</text>
</comment>
<accession>A0A2S8D6H0</accession>
<dbReference type="Proteomes" id="UP000238186">
    <property type="component" value="Unassembled WGS sequence"/>
</dbReference>
<dbReference type="AlphaFoldDB" id="A0A2S8D6H0"/>
<evidence type="ECO:0000313" key="1">
    <source>
        <dbReference type="EMBL" id="PQM99269.1"/>
    </source>
</evidence>
<dbReference type="EMBL" id="PUGT01000528">
    <property type="protein sequence ID" value="PQM99269.1"/>
    <property type="molecule type" value="Genomic_DNA"/>
</dbReference>
<name>A0A2S8D6H0_SHIDY</name>
<gene>
    <name evidence="1" type="ORF">C5K18_24470</name>
</gene>
<evidence type="ECO:0000313" key="2">
    <source>
        <dbReference type="Proteomes" id="UP000238186"/>
    </source>
</evidence>
<sequence>MVYCPCTPSKQRSNQPHTFWFKPVSIFGLFWLTTLQQFTYVSHATEPRPPPPDAGRLHVTSRFHAIRRSGFIVLTASHPTVTSDACVSRLLMTEHQVP</sequence>